<feature type="domain" description="Gfo/Idh/MocA-like oxidoreductase C-terminal" evidence="5">
    <location>
        <begin position="135"/>
        <end position="340"/>
    </location>
</feature>
<evidence type="ECO:0000259" key="5">
    <source>
        <dbReference type="Pfam" id="PF02894"/>
    </source>
</evidence>
<gene>
    <name evidence="6" type="ORF">FTW19_22375</name>
</gene>
<feature type="region of interest" description="Disordered" evidence="3">
    <location>
        <begin position="337"/>
        <end position="362"/>
    </location>
</feature>
<dbReference type="Proteomes" id="UP000321820">
    <property type="component" value="Chromosome"/>
</dbReference>
<dbReference type="NCBIfam" id="NF008607">
    <property type="entry name" value="PRK11579.1"/>
    <property type="match status" value="1"/>
</dbReference>
<dbReference type="PANTHER" id="PTHR43708">
    <property type="entry name" value="CONSERVED EXPRESSED OXIDOREDUCTASE (EUROFUNG)"/>
    <property type="match status" value="1"/>
</dbReference>
<evidence type="ECO:0000256" key="3">
    <source>
        <dbReference type="SAM" id="MobiDB-lite"/>
    </source>
</evidence>
<evidence type="ECO:0000256" key="1">
    <source>
        <dbReference type="ARBA" id="ARBA00010928"/>
    </source>
</evidence>
<dbReference type="InterPro" id="IPR036291">
    <property type="entry name" value="NAD(P)-bd_dom_sf"/>
</dbReference>
<dbReference type="KEGG" id="talb:FTW19_22375"/>
<protein>
    <submittedName>
        <fullName evidence="6">Oxidoreductase</fullName>
    </submittedName>
</protein>
<dbReference type="GO" id="GO:0000166">
    <property type="term" value="F:nucleotide binding"/>
    <property type="evidence" value="ECO:0007669"/>
    <property type="project" value="InterPro"/>
</dbReference>
<dbReference type="RefSeq" id="WP_147649801.1">
    <property type="nucleotide sequence ID" value="NZ_CP042806.1"/>
</dbReference>
<accession>A0A5B9EE43</accession>
<dbReference type="Gene3D" id="3.30.360.10">
    <property type="entry name" value="Dihydrodipicolinate Reductase, domain 2"/>
    <property type="match status" value="1"/>
</dbReference>
<dbReference type="EMBL" id="CP042806">
    <property type="protein sequence ID" value="QEE30488.1"/>
    <property type="molecule type" value="Genomic_DNA"/>
</dbReference>
<sequence>MSEFVNVGLIGYGYAGRVLHAPLIQAIPGLRLTTVASSKGDQIRAALGDVRVCTPQELIADEHIDLVVIATPNTEHFPLAMAALEAGKHVVVDKPFTLDLAEAEKLRAAALRKDRMLTIFHNRRWESEVLAIDEVLQRGVLGRVVQFDCHMNRYRPVVRKRWREDAGPGAGLWFDLGPHMIDMALHFFGLPQQITASFAILRDGGQTDDWAHVILSYPDKRIVLEAMNLASGSLPRSILHGTQGTWVKYGLDTQEAQLQAGMSPLDPAFGIDPVPAVFYAGTGETVEYPTPRGNQLPFYEGVRDAILHHKPAPVSSRDALAVMAVLETTFRSGEQQRTLPLEFKLPQEQEWGESERSAGEKQ</sequence>
<dbReference type="PANTHER" id="PTHR43708:SF5">
    <property type="entry name" value="CONSERVED EXPRESSED OXIDOREDUCTASE (EUROFUNG)-RELATED"/>
    <property type="match status" value="1"/>
</dbReference>
<dbReference type="GO" id="GO:0016491">
    <property type="term" value="F:oxidoreductase activity"/>
    <property type="evidence" value="ECO:0007669"/>
    <property type="project" value="UniProtKB-KW"/>
</dbReference>
<keyword evidence="7" id="KW-1185">Reference proteome</keyword>
<evidence type="ECO:0000313" key="7">
    <source>
        <dbReference type="Proteomes" id="UP000321820"/>
    </source>
</evidence>
<evidence type="ECO:0000313" key="6">
    <source>
        <dbReference type="EMBL" id="QEE30488.1"/>
    </source>
</evidence>
<dbReference type="InterPro" id="IPR004104">
    <property type="entry name" value="Gfo/Idh/MocA-like_OxRdtase_C"/>
</dbReference>
<comment type="similarity">
    <text evidence="1">Belongs to the Gfo/Idh/MocA family.</text>
</comment>
<dbReference type="Pfam" id="PF02894">
    <property type="entry name" value="GFO_IDH_MocA_C"/>
    <property type="match status" value="1"/>
</dbReference>
<feature type="domain" description="Gfo/Idh/MocA-like oxidoreductase N-terminal" evidence="4">
    <location>
        <begin position="5"/>
        <end position="120"/>
    </location>
</feature>
<dbReference type="Gene3D" id="3.40.50.720">
    <property type="entry name" value="NAD(P)-binding Rossmann-like Domain"/>
    <property type="match status" value="1"/>
</dbReference>
<evidence type="ECO:0000259" key="4">
    <source>
        <dbReference type="Pfam" id="PF01408"/>
    </source>
</evidence>
<dbReference type="Pfam" id="PF01408">
    <property type="entry name" value="GFO_IDH_MocA"/>
    <property type="match status" value="1"/>
</dbReference>
<dbReference type="SUPFAM" id="SSF55347">
    <property type="entry name" value="Glyceraldehyde-3-phosphate dehydrogenase-like, C-terminal domain"/>
    <property type="match status" value="1"/>
</dbReference>
<name>A0A5B9EE43_9BACT</name>
<reference evidence="6 7" key="1">
    <citation type="submission" date="2019-08" db="EMBL/GenBank/DDBJ databases">
        <title>Complete genome sequence of Terriglobus albidus strain ORNL.</title>
        <authorList>
            <person name="Podar M."/>
        </authorList>
    </citation>
    <scope>NUCLEOTIDE SEQUENCE [LARGE SCALE GENOMIC DNA]</scope>
    <source>
        <strain evidence="6 7">ORNL</strain>
    </source>
</reference>
<proteinExistence type="inferred from homology"/>
<dbReference type="InterPro" id="IPR000683">
    <property type="entry name" value="Gfo/Idh/MocA-like_OxRdtase_N"/>
</dbReference>
<evidence type="ECO:0000256" key="2">
    <source>
        <dbReference type="ARBA" id="ARBA00023002"/>
    </source>
</evidence>
<dbReference type="AlphaFoldDB" id="A0A5B9EE43"/>
<feature type="compositionally biased region" description="Basic and acidic residues" evidence="3">
    <location>
        <begin position="353"/>
        <end position="362"/>
    </location>
</feature>
<dbReference type="SUPFAM" id="SSF51735">
    <property type="entry name" value="NAD(P)-binding Rossmann-fold domains"/>
    <property type="match status" value="1"/>
</dbReference>
<dbReference type="InterPro" id="IPR051317">
    <property type="entry name" value="Gfo/Idh/MocA_oxidoreduct"/>
</dbReference>
<organism evidence="6 7">
    <name type="scientific">Terriglobus albidus</name>
    <dbReference type="NCBI Taxonomy" id="1592106"/>
    <lineage>
        <taxon>Bacteria</taxon>
        <taxon>Pseudomonadati</taxon>
        <taxon>Acidobacteriota</taxon>
        <taxon>Terriglobia</taxon>
        <taxon>Terriglobales</taxon>
        <taxon>Acidobacteriaceae</taxon>
        <taxon>Terriglobus</taxon>
    </lineage>
</organism>
<keyword evidence="2" id="KW-0560">Oxidoreductase</keyword>
<dbReference type="OrthoDB" id="9815825at2"/>